<evidence type="ECO:0000313" key="3">
    <source>
        <dbReference type="EMBL" id="QJW83856.1"/>
    </source>
</evidence>
<evidence type="ECO:0000256" key="2">
    <source>
        <dbReference type="SAM" id="SignalP"/>
    </source>
</evidence>
<dbReference type="EMBL" id="CP053418">
    <property type="protein sequence ID" value="QJW83856.1"/>
    <property type="molecule type" value="Genomic_DNA"/>
</dbReference>
<evidence type="ECO:0000313" key="4">
    <source>
        <dbReference type="Proteomes" id="UP000500826"/>
    </source>
</evidence>
<keyword evidence="2" id="KW-0732">Signal</keyword>
<dbReference type="Proteomes" id="UP000500826">
    <property type="component" value="Chromosome"/>
</dbReference>
<feature type="compositionally biased region" description="Polar residues" evidence="1">
    <location>
        <begin position="74"/>
        <end position="83"/>
    </location>
</feature>
<evidence type="ECO:0008006" key="5">
    <source>
        <dbReference type="Google" id="ProtNLM"/>
    </source>
</evidence>
<keyword evidence="4" id="KW-1185">Reference proteome</keyword>
<gene>
    <name evidence="3" type="ORF">HK414_07095</name>
</gene>
<feature type="chain" id="PRO_5047387858" description="DUF4148 domain-containing protein" evidence="2">
    <location>
        <begin position="24"/>
        <end position="83"/>
    </location>
</feature>
<feature type="compositionally biased region" description="Low complexity" evidence="1">
    <location>
        <begin position="46"/>
        <end position="68"/>
    </location>
</feature>
<protein>
    <recommendedName>
        <fullName evidence="5">DUF4148 domain-containing protein</fullName>
    </recommendedName>
</protein>
<name>A0ABX6P3Z1_9BURK</name>
<feature type="signal peptide" evidence="2">
    <location>
        <begin position="1"/>
        <end position="23"/>
    </location>
</feature>
<proteinExistence type="predicted"/>
<feature type="region of interest" description="Disordered" evidence="1">
    <location>
        <begin position="46"/>
        <end position="83"/>
    </location>
</feature>
<sequence length="83" mass="8335">MHRLSFSRALALVLAIVAGGAAAQDSTDPYGVNRALNLRPNMATQATVPASAPRPAAAAAASAPVVPVEPNFSPPQAQTTATT</sequence>
<evidence type="ECO:0000256" key="1">
    <source>
        <dbReference type="SAM" id="MobiDB-lite"/>
    </source>
</evidence>
<organism evidence="3 4">
    <name type="scientific">Ramlibacter terrae</name>
    <dbReference type="NCBI Taxonomy" id="2732511"/>
    <lineage>
        <taxon>Bacteria</taxon>
        <taxon>Pseudomonadati</taxon>
        <taxon>Pseudomonadota</taxon>
        <taxon>Betaproteobacteria</taxon>
        <taxon>Burkholderiales</taxon>
        <taxon>Comamonadaceae</taxon>
        <taxon>Ramlibacter</taxon>
    </lineage>
</organism>
<accession>A0ABX6P3Z1</accession>
<reference evidence="3 4" key="1">
    <citation type="submission" date="2020-05" db="EMBL/GenBank/DDBJ databases">
        <title>Ramlibacter rhizophilus sp. nov., isolated from rhizosphere soil of national flower Mugunghwa from South Korea.</title>
        <authorList>
            <person name="Zheng-Fei Y."/>
            <person name="Huan T."/>
        </authorList>
    </citation>
    <scope>NUCLEOTIDE SEQUENCE [LARGE SCALE GENOMIC DNA]</scope>
    <source>
        <strain evidence="3 4">H242</strain>
    </source>
</reference>